<evidence type="ECO:0000259" key="4">
    <source>
        <dbReference type="Pfam" id="PF13579"/>
    </source>
</evidence>
<dbReference type="InterPro" id="IPR050194">
    <property type="entry name" value="Glycosyltransferase_grp1"/>
</dbReference>
<evidence type="ECO:0000313" key="5">
    <source>
        <dbReference type="EMBL" id="ALO67772.1"/>
    </source>
</evidence>
<proteinExistence type="predicted"/>
<dbReference type="PANTHER" id="PTHR45947:SF3">
    <property type="entry name" value="SULFOQUINOVOSYL TRANSFERASE SQD2"/>
    <property type="match status" value="1"/>
</dbReference>
<keyword evidence="3" id="KW-0808">Transferase</keyword>
<dbReference type="Proteomes" id="UP000059574">
    <property type="component" value="Chromosome"/>
</dbReference>
<dbReference type="PANTHER" id="PTHR45947">
    <property type="entry name" value="SULFOQUINOVOSYL TRANSFERASE SQD2"/>
    <property type="match status" value="1"/>
</dbReference>
<dbReference type="EMBL" id="CP013200">
    <property type="protein sequence ID" value="ALO67772.1"/>
    <property type="molecule type" value="Genomic_DNA"/>
</dbReference>
<dbReference type="Gene3D" id="3.40.50.2000">
    <property type="entry name" value="Glycogen Phosphorylase B"/>
    <property type="match status" value="2"/>
</dbReference>
<reference evidence="5 6" key="2">
    <citation type="journal article" date="2016" name="J. Biotechnol.">
        <title>Complete genome sequence of Arthrobacter alpinus ERGS4:06, a yellow pigmented bacterium tolerant to cold and radiations isolated from Sikkim Himalaya.</title>
        <authorList>
            <person name="Kumar R."/>
            <person name="Singh D."/>
            <person name="Swarnkar M.K."/>
            <person name="Singh A.K."/>
            <person name="Kumar S."/>
        </authorList>
    </citation>
    <scope>NUCLEOTIDE SEQUENCE [LARGE SCALE GENOMIC DNA]</scope>
    <source>
        <strain evidence="5 6">ERGS4:06</strain>
    </source>
</reference>
<reference evidence="6" key="1">
    <citation type="submission" date="2015-11" db="EMBL/GenBank/DDBJ databases">
        <authorList>
            <person name="Kumar R."/>
            <person name="Singh D."/>
            <person name="Swarnkar M.K."/>
            <person name="Singh A.K."/>
            <person name="Kumar S."/>
        </authorList>
    </citation>
    <scope>NUCLEOTIDE SEQUENCE [LARGE SCALE GENOMIC DNA]</scope>
    <source>
        <strain evidence="6">ERGS4:06</strain>
    </source>
</reference>
<dbReference type="AlphaFoldDB" id="A0A0S2M2G0"/>
<evidence type="ECO:0000313" key="6">
    <source>
        <dbReference type="Proteomes" id="UP000059574"/>
    </source>
</evidence>
<accession>A0A0S2M2G0</accession>
<dbReference type="RefSeq" id="WP_062291270.1">
    <property type="nucleotide sequence ID" value="NZ_CP013200.1"/>
</dbReference>
<evidence type="ECO:0000256" key="1">
    <source>
        <dbReference type="ARBA" id="ARBA00021292"/>
    </source>
</evidence>
<keyword evidence="2" id="KW-0328">Glycosyltransferase</keyword>
<gene>
    <name evidence="5" type="ORF">AS189_16415</name>
</gene>
<dbReference type="Pfam" id="PF13579">
    <property type="entry name" value="Glyco_trans_4_4"/>
    <property type="match status" value="1"/>
</dbReference>
<dbReference type="Pfam" id="PF13692">
    <property type="entry name" value="Glyco_trans_1_4"/>
    <property type="match status" value="1"/>
</dbReference>
<dbReference type="GO" id="GO:1901137">
    <property type="term" value="P:carbohydrate derivative biosynthetic process"/>
    <property type="evidence" value="ECO:0007669"/>
    <property type="project" value="UniProtKB-ARBA"/>
</dbReference>
<dbReference type="InterPro" id="IPR028098">
    <property type="entry name" value="Glyco_trans_4-like_N"/>
</dbReference>
<dbReference type="SUPFAM" id="SSF53756">
    <property type="entry name" value="UDP-Glycosyltransferase/glycogen phosphorylase"/>
    <property type="match status" value="1"/>
</dbReference>
<sequence length="344" mass="38450">MTQCYDGGVSRAMDNISKLLPEIQHFVLYSGSENPAESGQYSGVRKFSANPLKRFLEVRAYARELEVEVIHAHSSWAGLYSRAFRPSVPVIYEPHCYVFDDPQRHPLLRSVYRRIESFLSRHTTITVALTEHERGLAYGLDKNAKVRILPNIPTIPTVAYREDTTQAVPEIVMIGRLAPQKDPGFYQDLARLSSARGLPFKFVWIGSGTESDTDALQAAGIEVTGWLAPEEISQRLSRAWMYVHSAHYEGFPLSVLDAAAAKVPIIVRDLPCFEETQLTKVEDPEEAIATLAQAYFDPDFFASTKVGGQLLLQTMNTETHTDVLTSVYRDARIATDDTLVGTHS</sequence>
<feature type="domain" description="Glycosyltransferase subfamily 4-like N-terminal" evidence="4">
    <location>
        <begin position="50"/>
        <end position="151"/>
    </location>
</feature>
<dbReference type="GO" id="GO:0016757">
    <property type="term" value="F:glycosyltransferase activity"/>
    <property type="evidence" value="ECO:0007669"/>
    <property type="project" value="UniProtKB-KW"/>
</dbReference>
<name>A0A0S2M2G0_9MICC</name>
<evidence type="ECO:0000256" key="2">
    <source>
        <dbReference type="ARBA" id="ARBA00022676"/>
    </source>
</evidence>
<protein>
    <recommendedName>
        <fullName evidence="1">D-inositol 3-phosphate glycosyltransferase</fullName>
    </recommendedName>
</protein>
<evidence type="ECO:0000256" key="3">
    <source>
        <dbReference type="ARBA" id="ARBA00022679"/>
    </source>
</evidence>
<organism evidence="5 6">
    <name type="scientific">Arthrobacter alpinus</name>
    <dbReference type="NCBI Taxonomy" id="656366"/>
    <lineage>
        <taxon>Bacteria</taxon>
        <taxon>Bacillati</taxon>
        <taxon>Actinomycetota</taxon>
        <taxon>Actinomycetes</taxon>
        <taxon>Micrococcales</taxon>
        <taxon>Micrococcaceae</taxon>
        <taxon>Arthrobacter</taxon>
    </lineage>
</organism>